<dbReference type="EMBL" id="CABMJJ010000007">
    <property type="protein sequence ID" value="VVC03499.1"/>
    <property type="molecule type" value="Genomic_DNA"/>
</dbReference>
<dbReference type="SUPFAM" id="SSF50249">
    <property type="entry name" value="Nucleic acid-binding proteins"/>
    <property type="match status" value="1"/>
</dbReference>
<feature type="domain" description="MCM C-terminal AAA(+) ATPase" evidence="10">
    <location>
        <begin position="274"/>
        <end position="482"/>
    </location>
</feature>
<dbReference type="GO" id="GO:0005524">
    <property type="term" value="F:ATP binding"/>
    <property type="evidence" value="ECO:0007669"/>
    <property type="project" value="UniProtKB-KW"/>
</dbReference>
<sequence length="678" mass="75824">MQVDLSSQIAVFNDFFTNIYRQKIDDLLAVYPTQKSIYISFADLEKFDPDMADALVKSPDLIIEAAEEAIKQLNLSVAAGTTFTPHVRFNEMPSENAWIEEISSKNIKELVAFKCVVTKRAEVMHRVKVAMYRCSLCDAEMKLFVGKNFTPPKRCDSCKKFALQQVEEESTFTDIQRAEVQELLERVRGGAPAAHIELLLEDDLVNKIAPGDNIEIVGILRLKPPIKARQKQELVYSRYIEVNSAKSLKRDFEEIEITKEDERRLKELAKNPNINEIIAKSIAPSIYGHTEVKKALALQLFGGTRGKTMKGGMPIRDDIHVLLIGDPGIAKSRFLQSVSEIAPKSIYVSGKSVSGAGLTVSAEKDELGEGGWTLKAGALVLASGGTAQIDEFDKIEDEDRAALHEAMETQTISVAKAGIVAKFRTKTSILAAANPKHGRFDQTKNLSDQFDVPPTLLSRFDLIFPIVDVLDEEKDTKLAEHILATHMGNIGDEPDAFEKDILRKYIAYARRKIFPKLTTAAAQKIKEFYVDLRRKGKDTGSVAITPRYLEGLVRLAEANAKMRLNDTVEEEDAETAISLFNYVMMQIMTDRGTGSFDIDVVATGKPKSEREKLQKADTIMDIIREHLRKHETADVEQVISDAKSYDIDEPTARRILAELLRKGVVYEKEYGHIKIVGE</sequence>
<comment type="caution">
    <text evidence="11">The sequence shown here is derived from an EMBL/GenBank/DDBJ whole genome shotgun (WGS) entry which is preliminary data.</text>
</comment>
<dbReference type="GO" id="GO:0006260">
    <property type="term" value="P:DNA replication"/>
    <property type="evidence" value="ECO:0007669"/>
    <property type="project" value="UniProtKB-KW"/>
</dbReference>
<dbReference type="Proteomes" id="UP000789941">
    <property type="component" value="Unassembled WGS sequence"/>
</dbReference>
<dbReference type="InterPro" id="IPR027925">
    <property type="entry name" value="MCM_N"/>
</dbReference>
<dbReference type="PRINTS" id="PR01657">
    <property type="entry name" value="MCMFAMILY"/>
</dbReference>
<gene>
    <name evidence="11" type="primary">MCM</name>
    <name evidence="11" type="ORF">LFW2832_00407</name>
</gene>
<dbReference type="Gene3D" id="2.40.50.140">
    <property type="entry name" value="Nucleic acid-binding proteins"/>
    <property type="match status" value="1"/>
</dbReference>
<accession>A0A5E4LQ37</accession>
<dbReference type="InterPro" id="IPR001208">
    <property type="entry name" value="MCM_dom"/>
</dbReference>
<keyword evidence="8 9" id="KW-0238">DNA-binding</keyword>
<dbReference type="PANTHER" id="PTHR11630">
    <property type="entry name" value="DNA REPLICATION LICENSING FACTOR MCM FAMILY MEMBER"/>
    <property type="match status" value="1"/>
</dbReference>
<keyword evidence="3" id="KW-0235">DNA replication</keyword>
<dbReference type="Gene3D" id="2.20.28.10">
    <property type="match status" value="1"/>
</dbReference>
<dbReference type="SUPFAM" id="SSF52540">
    <property type="entry name" value="P-loop containing nucleoside triphosphate hydrolases"/>
    <property type="match status" value="1"/>
</dbReference>
<dbReference type="InterPro" id="IPR041562">
    <property type="entry name" value="MCM_lid"/>
</dbReference>
<evidence type="ECO:0000256" key="1">
    <source>
        <dbReference type="ARBA" id="ARBA00008010"/>
    </source>
</evidence>
<dbReference type="Pfam" id="PF14551">
    <property type="entry name" value="MCM_N"/>
    <property type="match status" value="1"/>
</dbReference>
<dbReference type="Gene3D" id="3.40.50.300">
    <property type="entry name" value="P-loop containing nucleotide triphosphate hydrolases"/>
    <property type="match status" value="1"/>
</dbReference>
<keyword evidence="4 9" id="KW-0547">Nucleotide-binding</keyword>
<evidence type="ECO:0000256" key="2">
    <source>
        <dbReference type="ARBA" id="ARBA00012551"/>
    </source>
</evidence>
<keyword evidence="6" id="KW-0347">Helicase</keyword>
<dbReference type="AlphaFoldDB" id="A0A5E4LQ37"/>
<dbReference type="EC" id="3.6.4.12" evidence="2"/>
<evidence type="ECO:0000256" key="3">
    <source>
        <dbReference type="ARBA" id="ARBA00022705"/>
    </source>
</evidence>
<name>A0A5E4LQ37_9ARCH</name>
<dbReference type="GO" id="GO:0003697">
    <property type="term" value="F:single-stranded DNA binding"/>
    <property type="evidence" value="ECO:0007669"/>
    <property type="project" value="TreeGrafter"/>
</dbReference>
<evidence type="ECO:0000313" key="12">
    <source>
        <dbReference type="Proteomes" id="UP000789941"/>
    </source>
</evidence>
<evidence type="ECO:0000256" key="7">
    <source>
        <dbReference type="ARBA" id="ARBA00022840"/>
    </source>
</evidence>
<reference evidence="11 12" key="1">
    <citation type="submission" date="2019-08" db="EMBL/GenBank/DDBJ databases">
        <authorList>
            <person name="Vazquez-Campos X."/>
        </authorList>
    </citation>
    <scope>NUCLEOTIDE SEQUENCE [LARGE SCALE GENOMIC DNA]</scope>
    <source>
        <strain evidence="11">LFW-283_2</strain>
    </source>
</reference>
<evidence type="ECO:0000256" key="9">
    <source>
        <dbReference type="RuleBase" id="RU004070"/>
    </source>
</evidence>
<dbReference type="PANTHER" id="PTHR11630:SF66">
    <property type="entry name" value="DNA REPLICATION LICENSING FACTOR MCM4"/>
    <property type="match status" value="1"/>
</dbReference>
<dbReference type="FunFam" id="3.40.50.300:FF:002469">
    <property type="entry name" value="Cell division control protein 21"/>
    <property type="match status" value="1"/>
</dbReference>
<evidence type="ECO:0000256" key="5">
    <source>
        <dbReference type="ARBA" id="ARBA00022801"/>
    </source>
</evidence>
<evidence type="ECO:0000259" key="10">
    <source>
        <dbReference type="PROSITE" id="PS50051"/>
    </source>
</evidence>
<evidence type="ECO:0000256" key="8">
    <source>
        <dbReference type="ARBA" id="ARBA00023125"/>
    </source>
</evidence>
<dbReference type="GO" id="GO:0016787">
    <property type="term" value="F:hydrolase activity"/>
    <property type="evidence" value="ECO:0007669"/>
    <property type="project" value="UniProtKB-KW"/>
</dbReference>
<dbReference type="GO" id="GO:0017116">
    <property type="term" value="F:single-stranded DNA helicase activity"/>
    <property type="evidence" value="ECO:0007669"/>
    <property type="project" value="TreeGrafter"/>
</dbReference>
<evidence type="ECO:0000256" key="4">
    <source>
        <dbReference type="ARBA" id="ARBA00022741"/>
    </source>
</evidence>
<dbReference type="Pfam" id="PF17855">
    <property type="entry name" value="MCM_lid"/>
    <property type="match status" value="1"/>
</dbReference>
<dbReference type="Gene3D" id="1.10.10.10">
    <property type="entry name" value="Winged helix-like DNA-binding domain superfamily/Winged helix DNA-binding domain"/>
    <property type="match status" value="1"/>
</dbReference>
<keyword evidence="5 11" id="KW-0378">Hydrolase</keyword>
<comment type="similarity">
    <text evidence="1 9">Belongs to the MCM family.</text>
</comment>
<dbReference type="InterPro" id="IPR027417">
    <property type="entry name" value="P-loop_NTPase"/>
</dbReference>
<dbReference type="InterPro" id="IPR031327">
    <property type="entry name" value="MCM"/>
</dbReference>
<keyword evidence="7 9" id="KW-0067">ATP-binding</keyword>
<dbReference type="InterPro" id="IPR033762">
    <property type="entry name" value="MCM_OB"/>
</dbReference>
<dbReference type="InterPro" id="IPR012340">
    <property type="entry name" value="NA-bd_OB-fold"/>
</dbReference>
<dbReference type="SMART" id="SM00350">
    <property type="entry name" value="MCM"/>
    <property type="match status" value="1"/>
</dbReference>
<organism evidence="11 12">
    <name type="scientific">Candidatus Bilamarchaeum dharawalense</name>
    <dbReference type="NCBI Taxonomy" id="2885759"/>
    <lineage>
        <taxon>Archaea</taxon>
        <taxon>Candidatus Micrarchaeota</taxon>
        <taxon>Candidatus Micrarchaeia</taxon>
        <taxon>Candidatus Anstonellales</taxon>
        <taxon>Candidatus Bilamarchaeaceae</taxon>
        <taxon>Candidatus Bilamarchaeum</taxon>
    </lineage>
</organism>
<proteinExistence type="inferred from homology"/>
<protein>
    <recommendedName>
        <fullName evidence="2">DNA helicase</fullName>
        <ecNumber evidence="2">3.6.4.12</ecNumber>
    </recommendedName>
</protein>
<dbReference type="Pfam" id="PF00493">
    <property type="entry name" value="MCM"/>
    <property type="match status" value="1"/>
</dbReference>
<evidence type="ECO:0000313" key="11">
    <source>
        <dbReference type="EMBL" id="VVC03499.1"/>
    </source>
</evidence>
<dbReference type="Pfam" id="PF17207">
    <property type="entry name" value="MCM_OB"/>
    <property type="match status" value="1"/>
</dbReference>
<dbReference type="GO" id="GO:0042555">
    <property type="term" value="C:MCM complex"/>
    <property type="evidence" value="ECO:0007669"/>
    <property type="project" value="TreeGrafter"/>
</dbReference>
<dbReference type="Gene3D" id="3.30.1640.10">
    <property type="entry name" value="mini-chromosome maintenance (MCM) complex, chain A, domain 1"/>
    <property type="match status" value="1"/>
</dbReference>
<dbReference type="InterPro" id="IPR036388">
    <property type="entry name" value="WH-like_DNA-bd_sf"/>
</dbReference>
<dbReference type="PROSITE" id="PS50051">
    <property type="entry name" value="MCM_2"/>
    <property type="match status" value="1"/>
</dbReference>
<evidence type="ECO:0000256" key="6">
    <source>
        <dbReference type="ARBA" id="ARBA00022806"/>
    </source>
</evidence>